<keyword evidence="1" id="KW-0472">Membrane</keyword>
<feature type="transmembrane region" description="Helical" evidence="1">
    <location>
        <begin position="80"/>
        <end position="102"/>
    </location>
</feature>
<accession>A0A9N9HYJ8</accession>
<keyword evidence="1" id="KW-0812">Transmembrane</keyword>
<feature type="non-terminal residue" evidence="2">
    <location>
        <position position="244"/>
    </location>
</feature>
<protein>
    <submittedName>
        <fullName evidence="2">9850_t:CDS:1</fullName>
    </submittedName>
</protein>
<gene>
    <name evidence="2" type="ORF">AMORRO_LOCUS12758</name>
</gene>
<keyword evidence="1" id="KW-1133">Transmembrane helix</keyword>
<feature type="non-terminal residue" evidence="2">
    <location>
        <position position="1"/>
    </location>
</feature>
<comment type="caution">
    <text evidence="2">The sequence shown here is derived from an EMBL/GenBank/DDBJ whole genome shotgun (WGS) entry which is preliminary data.</text>
</comment>
<feature type="transmembrane region" description="Helical" evidence="1">
    <location>
        <begin position="53"/>
        <end position="74"/>
    </location>
</feature>
<proteinExistence type="predicted"/>
<evidence type="ECO:0000313" key="2">
    <source>
        <dbReference type="EMBL" id="CAG8712184.1"/>
    </source>
</evidence>
<dbReference type="Proteomes" id="UP000789342">
    <property type="component" value="Unassembled WGS sequence"/>
</dbReference>
<dbReference type="AlphaFoldDB" id="A0A9N9HYJ8"/>
<evidence type="ECO:0000313" key="3">
    <source>
        <dbReference type="Proteomes" id="UP000789342"/>
    </source>
</evidence>
<dbReference type="EMBL" id="CAJVPV010019748">
    <property type="protein sequence ID" value="CAG8712184.1"/>
    <property type="molecule type" value="Genomic_DNA"/>
</dbReference>
<feature type="transmembrane region" description="Helical" evidence="1">
    <location>
        <begin position="12"/>
        <end position="41"/>
    </location>
</feature>
<reference evidence="2" key="1">
    <citation type="submission" date="2021-06" db="EMBL/GenBank/DDBJ databases">
        <authorList>
            <person name="Kallberg Y."/>
            <person name="Tangrot J."/>
            <person name="Rosling A."/>
        </authorList>
    </citation>
    <scope>NUCLEOTIDE SEQUENCE</scope>
    <source>
        <strain evidence="2">CL551</strain>
    </source>
</reference>
<keyword evidence="3" id="KW-1185">Reference proteome</keyword>
<name>A0A9N9HYJ8_9GLOM</name>
<evidence type="ECO:0000256" key="1">
    <source>
        <dbReference type="SAM" id="Phobius"/>
    </source>
</evidence>
<sequence>VSNGEWRWLRWLVASCSVVCVTLYGVSSILTTFCFMFFLYHTFALRVTLRRDLYCGASVWLVAVAVVIVLPAAGIVRHTVVGGGIDFSCVSCIINCGVVYWLTAANYIAAEAVAGTVASLRHVQCGGNPVLLRHLAHITSSRRCGINLVLRRHWLVPVVSRASVILPAVLRQPLVPTVSGAYGGYGILYGRVTFRRLKYQMVFIHPKVDAAPSLIFESYIEMLSRLIPWGLDSCPLSQPLFQSH</sequence>
<organism evidence="2 3">
    <name type="scientific">Acaulospora morrowiae</name>
    <dbReference type="NCBI Taxonomy" id="94023"/>
    <lineage>
        <taxon>Eukaryota</taxon>
        <taxon>Fungi</taxon>
        <taxon>Fungi incertae sedis</taxon>
        <taxon>Mucoromycota</taxon>
        <taxon>Glomeromycotina</taxon>
        <taxon>Glomeromycetes</taxon>
        <taxon>Diversisporales</taxon>
        <taxon>Acaulosporaceae</taxon>
        <taxon>Acaulospora</taxon>
    </lineage>
</organism>